<evidence type="ECO:0000313" key="3">
    <source>
        <dbReference type="Proteomes" id="UP000256845"/>
    </source>
</evidence>
<feature type="transmembrane region" description="Helical" evidence="1">
    <location>
        <begin position="12"/>
        <end position="31"/>
    </location>
</feature>
<feature type="transmembrane region" description="Helical" evidence="1">
    <location>
        <begin position="70"/>
        <end position="88"/>
    </location>
</feature>
<sequence length="90" mass="10194">MDPEITMMLEIALGGLFALFVLGALVCQLLAMRHRTEDAMKFMHKDSMFKHKELVFTPEGMRYIRLQKKLAVGVMLVSLAFALLYSNSNA</sequence>
<proteinExistence type="predicted"/>
<dbReference type="AlphaFoldDB" id="A0A3D9H6D5"/>
<accession>A0A3D9H6D5</accession>
<keyword evidence="1" id="KW-0472">Membrane</keyword>
<keyword evidence="1" id="KW-1133">Transmembrane helix</keyword>
<dbReference type="EMBL" id="QRDW01000012">
    <property type="protein sequence ID" value="RED45075.1"/>
    <property type="molecule type" value="Genomic_DNA"/>
</dbReference>
<protein>
    <submittedName>
        <fullName evidence="2">Uncharacterized protein</fullName>
    </submittedName>
</protein>
<comment type="caution">
    <text evidence="2">The sequence shown here is derived from an EMBL/GenBank/DDBJ whole genome shotgun (WGS) entry which is preliminary data.</text>
</comment>
<name>A0A3D9H6D5_9PROT</name>
<evidence type="ECO:0000256" key="1">
    <source>
        <dbReference type="SAM" id="Phobius"/>
    </source>
</evidence>
<gene>
    <name evidence="2" type="ORF">DFP90_11268</name>
</gene>
<dbReference type="Proteomes" id="UP000256845">
    <property type="component" value="Unassembled WGS sequence"/>
</dbReference>
<keyword evidence="1" id="KW-0812">Transmembrane</keyword>
<keyword evidence="3" id="KW-1185">Reference proteome</keyword>
<evidence type="ECO:0000313" key="2">
    <source>
        <dbReference type="EMBL" id="RED45075.1"/>
    </source>
</evidence>
<reference evidence="2 3" key="1">
    <citation type="submission" date="2018-07" db="EMBL/GenBank/DDBJ databases">
        <title>Genomic Encyclopedia of Type Strains, Phase III (KMG-III): the genomes of soil and plant-associated and newly described type strains.</title>
        <authorList>
            <person name="Whitman W."/>
        </authorList>
    </citation>
    <scope>NUCLEOTIDE SEQUENCE [LARGE SCALE GENOMIC DNA]</scope>
    <source>
        <strain evidence="2 3">CECT 8488</strain>
    </source>
</reference>
<organism evidence="2 3">
    <name type="scientific">Aestuariispira insulae</name>
    <dbReference type="NCBI Taxonomy" id="1461337"/>
    <lineage>
        <taxon>Bacteria</taxon>
        <taxon>Pseudomonadati</taxon>
        <taxon>Pseudomonadota</taxon>
        <taxon>Alphaproteobacteria</taxon>
        <taxon>Rhodospirillales</taxon>
        <taxon>Kiloniellaceae</taxon>
        <taxon>Aestuariispira</taxon>
    </lineage>
</organism>